<evidence type="ECO:0000313" key="2">
    <source>
        <dbReference type="EMBL" id="SHM25487.1"/>
    </source>
</evidence>
<keyword evidence="1" id="KW-0472">Membrane</keyword>
<feature type="transmembrane region" description="Helical" evidence="1">
    <location>
        <begin position="261"/>
        <end position="283"/>
    </location>
</feature>
<accession>A0A1M7HBF3</accession>
<dbReference type="EMBL" id="FRCT01000002">
    <property type="protein sequence ID" value="SHM25487.1"/>
    <property type="molecule type" value="Genomic_DNA"/>
</dbReference>
<reference evidence="2 3" key="1">
    <citation type="submission" date="2016-11" db="EMBL/GenBank/DDBJ databases">
        <authorList>
            <person name="Jaros S."/>
            <person name="Januszkiewicz K."/>
            <person name="Wedrychowicz H."/>
        </authorList>
    </citation>
    <scope>NUCLEOTIDE SEQUENCE [LARGE SCALE GENOMIC DNA]</scope>
    <source>
        <strain evidence="2 3">Y1</strain>
    </source>
</reference>
<dbReference type="OrthoDB" id="1819166at2"/>
<feature type="transmembrane region" description="Helical" evidence="1">
    <location>
        <begin position="7"/>
        <end position="30"/>
    </location>
</feature>
<keyword evidence="1" id="KW-0812">Transmembrane</keyword>
<evidence type="ECO:0000256" key="1">
    <source>
        <dbReference type="SAM" id="Phobius"/>
    </source>
</evidence>
<dbReference type="RefSeq" id="WP_072948698.1">
    <property type="nucleotide sequence ID" value="NZ_FRCT01000002.1"/>
</dbReference>
<evidence type="ECO:0000313" key="3">
    <source>
        <dbReference type="Proteomes" id="UP000184394"/>
    </source>
</evidence>
<gene>
    <name evidence="2" type="ORF">SAMN04487860_102222</name>
</gene>
<proteinExistence type="predicted"/>
<protein>
    <submittedName>
        <fullName evidence="2">Uncharacterized protein</fullName>
    </submittedName>
</protein>
<organism evidence="2 3">
    <name type="scientific">Ruminococcus flavefaciens</name>
    <dbReference type="NCBI Taxonomy" id="1265"/>
    <lineage>
        <taxon>Bacteria</taxon>
        <taxon>Bacillati</taxon>
        <taxon>Bacillota</taxon>
        <taxon>Clostridia</taxon>
        <taxon>Eubacteriales</taxon>
        <taxon>Oscillospiraceae</taxon>
        <taxon>Ruminococcus</taxon>
    </lineage>
</organism>
<feature type="transmembrane region" description="Helical" evidence="1">
    <location>
        <begin position="211"/>
        <end position="233"/>
    </location>
</feature>
<name>A0A1M7HBF3_RUMFL</name>
<keyword evidence="1" id="KW-1133">Transmembrane helix</keyword>
<dbReference type="Proteomes" id="UP000184394">
    <property type="component" value="Unassembled WGS sequence"/>
</dbReference>
<feature type="transmembrane region" description="Helical" evidence="1">
    <location>
        <begin position="177"/>
        <end position="199"/>
    </location>
</feature>
<sequence length="297" mass="33510">MKKATAYLFSLIFSVILVFMLIAGSAVLLVDINVSEKKLNDLSLKEGLESKIYTEIEKYYSDKYNTTGIPADVYMSAIDKSYIISCEKAYIKAAFDSLKNRSKMKVSLPKNKKLEENIDSFFNDFADKNDYKKDDKFELKLRTSKDEAYSSIGSFCDVYKFSAMNNHGVLSKLSKVYSYRLIMTVAALSAVIVIILLLVFINRRKKITTMYWCGISSLIAGIIGGCPSVYLIATKFYDSFSIKQPAVFTAFTSAMYRYTEAFMAVHIAFVVIGITMIVIYGVIHDKKTYPGTKPTEI</sequence>
<dbReference type="AlphaFoldDB" id="A0A1M7HBF3"/>